<feature type="region of interest" description="Disordered" evidence="1">
    <location>
        <begin position="202"/>
        <end position="232"/>
    </location>
</feature>
<gene>
    <name evidence="6" type="primary">LOC112682724</name>
    <name evidence="4" type="ORF">g.57403</name>
</gene>
<organism evidence="4">
    <name type="scientific">Sipha flava</name>
    <name type="common">yellow sugarcane aphid</name>
    <dbReference type="NCBI Taxonomy" id="143950"/>
    <lineage>
        <taxon>Eukaryota</taxon>
        <taxon>Metazoa</taxon>
        <taxon>Ecdysozoa</taxon>
        <taxon>Arthropoda</taxon>
        <taxon>Hexapoda</taxon>
        <taxon>Insecta</taxon>
        <taxon>Pterygota</taxon>
        <taxon>Neoptera</taxon>
        <taxon>Paraneoptera</taxon>
        <taxon>Hemiptera</taxon>
        <taxon>Sternorrhyncha</taxon>
        <taxon>Aphidomorpha</taxon>
        <taxon>Aphidoidea</taxon>
        <taxon>Aphididae</taxon>
        <taxon>Sipha</taxon>
    </lineage>
</organism>
<dbReference type="InterPro" id="IPR038466">
    <property type="entry name" value="S8_pro-domain_sf"/>
</dbReference>
<evidence type="ECO:0000256" key="1">
    <source>
        <dbReference type="SAM" id="MobiDB-lite"/>
    </source>
</evidence>
<dbReference type="OrthoDB" id="6624959at2759"/>
<feature type="signal peptide" evidence="2">
    <location>
        <begin position="1"/>
        <end position="16"/>
    </location>
</feature>
<evidence type="ECO:0000256" key="2">
    <source>
        <dbReference type="SAM" id="SignalP"/>
    </source>
</evidence>
<keyword evidence="2" id="KW-0732">Signal</keyword>
<feature type="domain" description="Peptidase S8 pro-domain" evidence="3">
    <location>
        <begin position="48"/>
        <end position="121"/>
    </location>
</feature>
<dbReference type="EMBL" id="GGMS01006916">
    <property type="protein sequence ID" value="MBY76119.1"/>
    <property type="molecule type" value="Transcribed_RNA"/>
</dbReference>
<protein>
    <submittedName>
        <fullName evidence="6">Uncharacterized protein LOC112682724</fullName>
    </submittedName>
</protein>
<sequence length="254" mass="29290">MMSTLVFIILVNLSISTNILFGENVCSHYDDEDCVHPNVIKNGHFVNQWSVHLPGLTKGQARQLLEENGFVYLGKIMDGADLHLVTKTDIPEKHGMPNKKIINLLKSLEKVKSVEQKHVIHNSPDEVYSFLDENKVYLQFLNPDQIKLNDGRENLERIMKYKTNKKKDVESDKIKRISRNHIQSETDKTNSDSCNHSYLEYKHNKDDNKSSSKTSSELAHEKLMEMDLSDENLTTEDFSIEMVSMEYPFENTSP</sequence>
<evidence type="ECO:0000313" key="6">
    <source>
        <dbReference type="RefSeq" id="XP_025409196.1"/>
    </source>
</evidence>
<evidence type="ECO:0000313" key="5">
    <source>
        <dbReference type="Proteomes" id="UP000694846"/>
    </source>
</evidence>
<dbReference type="Pfam" id="PF16470">
    <property type="entry name" value="S8_pro-domain"/>
    <property type="match status" value="1"/>
</dbReference>
<dbReference type="SUPFAM" id="SSF54897">
    <property type="entry name" value="Protease propeptides/inhibitors"/>
    <property type="match status" value="1"/>
</dbReference>
<keyword evidence="5" id="KW-1185">Reference proteome</keyword>
<dbReference type="Gene3D" id="3.30.70.850">
    <property type="entry name" value="Peptidase S8, pro-domain"/>
    <property type="match status" value="1"/>
</dbReference>
<reference evidence="6" key="2">
    <citation type="submission" date="2025-04" db="UniProtKB">
        <authorList>
            <consortium name="RefSeq"/>
        </authorList>
    </citation>
    <scope>IDENTIFICATION</scope>
    <source>
        <tissue evidence="6">Whole body</tissue>
    </source>
</reference>
<name>A0A2S2QEG2_9HEMI</name>
<dbReference type="AlphaFoldDB" id="A0A2S2QEG2"/>
<dbReference type="RefSeq" id="XP_025409196.1">
    <property type="nucleotide sequence ID" value="XM_025553411.1"/>
</dbReference>
<dbReference type="Proteomes" id="UP000694846">
    <property type="component" value="Unplaced"/>
</dbReference>
<evidence type="ECO:0000313" key="4">
    <source>
        <dbReference type="EMBL" id="MBY76119.1"/>
    </source>
</evidence>
<feature type="chain" id="PRO_5044579121" evidence="2">
    <location>
        <begin position="17"/>
        <end position="254"/>
    </location>
</feature>
<accession>A0A2S2QEG2</accession>
<dbReference type="GeneID" id="112682724"/>
<reference evidence="4" key="1">
    <citation type="submission" date="2018-04" db="EMBL/GenBank/DDBJ databases">
        <title>Transcriptome assembly of Sipha flava.</title>
        <authorList>
            <person name="Scully E.D."/>
            <person name="Geib S.M."/>
            <person name="Palmer N.A."/>
            <person name="Koch K."/>
            <person name="Bradshaw J."/>
            <person name="Heng-Moss T."/>
            <person name="Sarath G."/>
        </authorList>
    </citation>
    <scope>NUCLEOTIDE SEQUENCE</scope>
</reference>
<proteinExistence type="predicted"/>
<dbReference type="InterPro" id="IPR032815">
    <property type="entry name" value="S8_pro-domain"/>
</dbReference>
<evidence type="ECO:0000259" key="3">
    <source>
        <dbReference type="Pfam" id="PF16470"/>
    </source>
</evidence>